<evidence type="ECO:0000256" key="4">
    <source>
        <dbReference type="SAM" id="MobiDB-lite"/>
    </source>
</evidence>
<dbReference type="SUPFAM" id="SSF57903">
    <property type="entry name" value="FYVE/PHD zinc finger"/>
    <property type="match status" value="1"/>
</dbReference>
<evidence type="ECO:0000259" key="5">
    <source>
        <dbReference type="SMART" id="SM00249"/>
    </source>
</evidence>
<dbReference type="InterPro" id="IPR053051">
    <property type="entry name" value="HDAC_complex_subunit"/>
</dbReference>
<dbReference type="GO" id="GO:0140002">
    <property type="term" value="F:histone H3K4me3 reader activity"/>
    <property type="evidence" value="ECO:0007669"/>
    <property type="project" value="EnsemblFungi"/>
</dbReference>
<keyword evidence="2" id="KW-0863">Zinc-finger</keyword>
<dbReference type="InterPro" id="IPR019786">
    <property type="entry name" value="Zinc_finger_PHD-type_CS"/>
</dbReference>
<dbReference type="Gene3D" id="3.30.40.10">
    <property type="entry name" value="Zinc/RING finger domain, C3HC4 (zinc finger)"/>
    <property type="match status" value="1"/>
</dbReference>
<dbReference type="InterPro" id="IPR011011">
    <property type="entry name" value="Znf_FYVE_PHD"/>
</dbReference>
<feature type="compositionally biased region" description="Basic and acidic residues" evidence="4">
    <location>
        <begin position="324"/>
        <end position="351"/>
    </location>
</feature>
<dbReference type="GO" id="GO:0008270">
    <property type="term" value="F:zinc ion binding"/>
    <property type="evidence" value="ECO:0007669"/>
    <property type="project" value="UniProtKB-KW"/>
</dbReference>
<dbReference type="EMBL" id="LT598455">
    <property type="protein sequence ID" value="SCU87436.1"/>
    <property type="molecule type" value="Genomic_DNA"/>
</dbReference>
<dbReference type="Pfam" id="PF20826">
    <property type="entry name" value="PHD_5"/>
    <property type="match status" value="1"/>
</dbReference>
<dbReference type="PROSITE" id="PS01359">
    <property type="entry name" value="ZF_PHD_1"/>
    <property type="match status" value="1"/>
</dbReference>
<keyword evidence="1" id="KW-0479">Metal-binding</keyword>
<organism evidence="6 7">
    <name type="scientific">Lachancea dasiensis</name>
    <dbReference type="NCBI Taxonomy" id="1072105"/>
    <lineage>
        <taxon>Eukaryota</taxon>
        <taxon>Fungi</taxon>
        <taxon>Dikarya</taxon>
        <taxon>Ascomycota</taxon>
        <taxon>Saccharomycotina</taxon>
        <taxon>Saccharomycetes</taxon>
        <taxon>Saccharomycetales</taxon>
        <taxon>Saccharomycetaceae</taxon>
        <taxon>Lachancea</taxon>
    </lineage>
</organism>
<keyword evidence="3" id="KW-0862">Zinc</keyword>
<feature type="compositionally biased region" description="Basic and acidic residues" evidence="4">
    <location>
        <begin position="111"/>
        <end position="121"/>
    </location>
</feature>
<feature type="region of interest" description="Disordered" evidence="4">
    <location>
        <begin position="1"/>
        <end position="61"/>
    </location>
</feature>
<dbReference type="PANTHER" id="PTHR47793:SF1">
    <property type="entry name" value="HISTONE DEACETYLASE COMPLEX SUBUNIT CTI6"/>
    <property type="match status" value="1"/>
</dbReference>
<feature type="compositionally biased region" description="Acidic residues" evidence="4">
    <location>
        <begin position="122"/>
        <end position="137"/>
    </location>
</feature>
<feature type="compositionally biased region" description="Basic residues" evidence="4">
    <location>
        <begin position="395"/>
        <end position="409"/>
    </location>
</feature>
<dbReference type="GO" id="GO:0033698">
    <property type="term" value="C:Rpd3L complex"/>
    <property type="evidence" value="ECO:0007669"/>
    <property type="project" value="EnsemblFungi"/>
</dbReference>
<dbReference type="PANTHER" id="PTHR47793">
    <property type="entry name" value="HISTONE DEACETYLASE COMPLEX SUBUNIT CTI6"/>
    <property type="match status" value="1"/>
</dbReference>
<dbReference type="GO" id="GO:0061188">
    <property type="term" value="P:negative regulation of rDNA heterochromatin formation"/>
    <property type="evidence" value="ECO:0007669"/>
    <property type="project" value="EnsemblFungi"/>
</dbReference>
<reference evidence="7" key="1">
    <citation type="submission" date="2016-03" db="EMBL/GenBank/DDBJ databases">
        <authorList>
            <person name="Devillers H."/>
        </authorList>
    </citation>
    <scope>NUCLEOTIDE SEQUENCE [LARGE SCALE GENOMIC DNA]</scope>
</reference>
<name>A0A1G4JBI9_9SACH</name>
<dbReference type="STRING" id="1266660.A0A1G4JBI9"/>
<sequence length="517" mass="58498">MSTAGGNAEALTSTAVKMASENTSLSEGNTAREPEVAHQQSNEQHQEQALRTDNVRLDDDAEGVKLEEKFARSSKQEVNAPLRISQEAALVAEGRAAVVEENEKEQEEEQELKLEPQQEQREPDEEEDEEEEEEEEGETRCICGEVDPPDESGLYIQCESCSVWQHGFCVGITDGEGSAPDKYWCESCRPELHTLYTTESDQRRSSYKPVQHGKRQNRRSRVRDDEVSNEGEKVRTANVTGGNSGRNRAAIEVSSVGVKPDPLKPATMQKETKSRKRQQRQKDANGEQAILGRRDSDEDRRSLDRRRATSSAREEKQYQLMLEKALKESRRTSQADEELGTHVFEEEKMSEGNEDDAVAVGPDTEATTDEPPKKRSKPSSLPATPATSSEEELKRKSKRGAPRKMKNRNAPRAPTSNGNDTTDIGINRPIKPRIPSQGTSMNEMRRRVSAILEYISRTQYELSEDQLEKQKLTEFVENEEFFKKVDTIYSSFDESLKMMDDLTGKLISWEKRYTVDQ</sequence>
<evidence type="ECO:0000313" key="6">
    <source>
        <dbReference type="EMBL" id="SCU87436.1"/>
    </source>
</evidence>
<dbReference type="AlphaFoldDB" id="A0A1G4JBI9"/>
<evidence type="ECO:0000313" key="7">
    <source>
        <dbReference type="Proteomes" id="UP000190274"/>
    </source>
</evidence>
<dbReference type="OrthoDB" id="418595at2759"/>
<feature type="compositionally biased region" description="Basic residues" evidence="4">
    <location>
        <begin position="211"/>
        <end position="221"/>
    </location>
</feature>
<dbReference type="Proteomes" id="UP000190274">
    <property type="component" value="Chromosome E"/>
</dbReference>
<protein>
    <submittedName>
        <fullName evidence="6">LADA_0E03994g1_1</fullName>
    </submittedName>
</protein>
<feature type="domain" description="Zinc finger PHD-type" evidence="5">
    <location>
        <begin position="140"/>
        <end position="189"/>
    </location>
</feature>
<gene>
    <name evidence="6" type="ORF">LADA_0E03994G</name>
</gene>
<feature type="compositionally biased region" description="Polar residues" evidence="4">
    <location>
        <begin position="1"/>
        <end position="29"/>
    </location>
</feature>
<dbReference type="GO" id="GO:0045893">
    <property type="term" value="P:positive regulation of DNA-templated transcription"/>
    <property type="evidence" value="ECO:0007669"/>
    <property type="project" value="EnsemblFungi"/>
</dbReference>
<feature type="compositionally biased region" description="Polar residues" evidence="4">
    <location>
        <begin position="414"/>
        <end position="424"/>
    </location>
</feature>
<evidence type="ECO:0000256" key="2">
    <source>
        <dbReference type="ARBA" id="ARBA00022771"/>
    </source>
</evidence>
<dbReference type="InterPro" id="IPR013083">
    <property type="entry name" value="Znf_RING/FYVE/PHD"/>
</dbReference>
<dbReference type="GO" id="GO:0030174">
    <property type="term" value="P:regulation of DNA-templated DNA replication initiation"/>
    <property type="evidence" value="ECO:0007669"/>
    <property type="project" value="EnsemblFungi"/>
</dbReference>
<feature type="compositionally biased region" description="Low complexity" evidence="4">
    <location>
        <begin position="378"/>
        <end position="388"/>
    </location>
</feature>
<dbReference type="SMART" id="SM00249">
    <property type="entry name" value="PHD"/>
    <property type="match status" value="1"/>
</dbReference>
<feature type="compositionally biased region" description="Acidic residues" evidence="4">
    <location>
        <begin position="100"/>
        <end position="110"/>
    </location>
</feature>
<dbReference type="GO" id="GO:0070210">
    <property type="term" value="C:Rpd3L-Expanded complex"/>
    <property type="evidence" value="ECO:0007669"/>
    <property type="project" value="TreeGrafter"/>
</dbReference>
<feature type="region of interest" description="Disordered" evidence="4">
    <location>
        <begin position="95"/>
        <end position="146"/>
    </location>
</feature>
<keyword evidence="7" id="KW-1185">Reference proteome</keyword>
<dbReference type="FunFam" id="3.30.40.10:FF:000593">
    <property type="entry name" value="Cti6p"/>
    <property type="match status" value="1"/>
</dbReference>
<proteinExistence type="predicted"/>
<feature type="compositionally biased region" description="Basic and acidic residues" evidence="4">
    <location>
        <begin position="292"/>
        <end position="317"/>
    </location>
</feature>
<feature type="compositionally biased region" description="Basic and acidic residues" evidence="4">
    <location>
        <begin position="44"/>
        <end position="61"/>
    </location>
</feature>
<dbReference type="GO" id="GO:0061186">
    <property type="term" value="P:negative regulation of silent mating-type cassette heterochromatin formation"/>
    <property type="evidence" value="ECO:0007669"/>
    <property type="project" value="EnsemblFungi"/>
</dbReference>
<evidence type="ECO:0000256" key="3">
    <source>
        <dbReference type="ARBA" id="ARBA00022833"/>
    </source>
</evidence>
<feature type="region of interest" description="Disordered" evidence="4">
    <location>
        <begin position="198"/>
        <end position="442"/>
    </location>
</feature>
<dbReference type="InterPro" id="IPR001965">
    <property type="entry name" value="Znf_PHD"/>
</dbReference>
<accession>A0A1G4JBI9</accession>
<feature type="compositionally biased region" description="Basic and acidic residues" evidence="4">
    <location>
        <begin position="222"/>
        <end position="235"/>
    </location>
</feature>
<evidence type="ECO:0000256" key="1">
    <source>
        <dbReference type="ARBA" id="ARBA00022723"/>
    </source>
</evidence>